<keyword evidence="2" id="KW-0238">DNA-binding</keyword>
<dbReference type="PROSITE" id="PS01124">
    <property type="entry name" value="HTH_ARAC_FAMILY_2"/>
    <property type="match status" value="1"/>
</dbReference>
<proteinExistence type="predicted"/>
<keyword evidence="3" id="KW-0804">Transcription</keyword>
<dbReference type="SMART" id="SM00342">
    <property type="entry name" value="HTH_ARAC"/>
    <property type="match status" value="1"/>
</dbReference>
<comment type="caution">
    <text evidence="8">The sequence shown here is derived from an EMBL/GenBank/DDBJ whole genome shotgun (WGS) entry which is preliminary data.</text>
</comment>
<dbReference type="InterPro" id="IPR011051">
    <property type="entry name" value="RmlC_Cupin_sf"/>
</dbReference>
<dbReference type="GO" id="GO:0003700">
    <property type="term" value="F:DNA-binding transcription factor activity"/>
    <property type="evidence" value="ECO:0007669"/>
    <property type="project" value="InterPro"/>
</dbReference>
<dbReference type="PANTHER" id="PTHR43280:SF32">
    <property type="entry name" value="TRANSCRIPTIONAL REGULATORY PROTEIN"/>
    <property type="match status" value="1"/>
</dbReference>
<dbReference type="SUPFAM" id="SSF51182">
    <property type="entry name" value="RmlC-like cupins"/>
    <property type="match status" value="1"/>
</dbReference>
<dbReference type="PANTHER" id="PTHR43280">
    <property type="entry name" value="ARAC-FAMILY TRANSCRIPTIONAL REGULATOR"/>
    <property type="match status" value="1"/>
</dbReference>
<evidence type="ECO:0000313" key="12">
    <source>
        <dbReference type="Proteomes" id="UP000291191"/>
    </source>
</evidence>
<evidence type="ECO:0000313" key="9">
    <source>
        <dbReference type="Proteomes" id="UP000284772"/>
    </source>
</evidence>
<dbReference type="InterPro" id="IPR020449">
    <property type="entry name" value="Tscrpt_reg_AraC-type_HTH"/>
</dbReference>
<dbReference type="Proteomes" id="UP000291191">
    <property type="component" value="Unassembled WGS sequence"/>
</dbReference>
<reference evidence="8 12" key="2">
    <citation type="journal article" date="2019" name="Science, e1252229">
        <title>Invertible promoters mediate bacterial phase variation, antibiotic resistance, and host adaptation in the gut.</title>
        <authorList>
            <person name="Jiang X."/>
            <person name="Hall A.B."/>
            <person name="Arthur T.D."/>
            <person name="Plichta D.R."/>
            <person name="Covington C.T."/>
            <person name="Poyet M."/>
            <person name="Crothers J."/>
            <person name="Moses P.L."/>
            <person name="Tolonen A.C."/>
            <person name="Vlamakis H."/>
            <person name="Alm E.J."/>
            <person name="Xavier R.J."/>
        </authorList>
    </citation>
    <scope>NUCLEOTIDE SEQUENCE [LARGE SCALE GENOMIC DNA]</scope>
    <source>
        <strain evidence="12">bf_0095</strain>
        <strain evidence="8">Bf_0095</strain>
    </source>
</reference>
<dbReference type="PRINTS" id="PR00032">
    <property type="entry name" value="HTHARAC"/>
</dbReference>
<evidence type="ECO:0000313" key="6">
    <source>
        <dbReference type="EMBL" id="RHL86698.1"/>
    </source>
</evidence>
<dbReference type="AlphaFoldDB" id="A0A412P1F7"/>
<evidence type="ECO:0000313" key="5">
    <source>
        <dbReference type="EMBL" id="RGT47554.1"/>
    </source>
</evidence>
<dbReference type="SUPFAM" id="SSF46689">
    <property type="entry name" value="Homeodomain-like"/>
    <property type="match status" value="1"/>
</dbReference>
<dbReference type="EMBL" id="QRQM01000025">
    <property type="protein sequence ID" value="RHN04056.1"/>
    <property type="molecule type" value="Genomic_DNA"/>
</dbReference>
<evidence type="ECO:0000313" key="7">
    <source>
        <dbReference type="EMBL" id="RHN04056.1"/>
    </source>
</evidence>
<dbReference type="Gene3D" id="1.10.10.60">
    <property type="entry name" value="Homeodomain-like"/>
    <property type="match status" value="1"/>
</dbReference>
<dbReference type="OrthoDB" id="1372329at2"/>
<dbReference type="GO" id="GO:0043565">
    <property type="term" value="F:sequence-specific DNA binding"/>
    <property type="evidence" value="ECO:0007669"/>
    <property type="project" value="InterPro"/>
</dbReference>
<dbReference type="Pfam" id="PF12833">
    <property type="entry name" value="HTH_18"/>
    <property type="match status" value="1"/>
</dbReference>
<accession>A0A412P1F7</accession>
<dbReference type="InterPro" id="IPR018060">
    <property type="entry name" value="HTH_AraC"/>
</dbReference>
<reference evidence="9 10" key="1">
    <citation type="submission" date="2018-08" db="EMBL/GenBank/DDBJ databases">
        <title>A genome reference for cultivated species of the human gut microbiota.</title>
        <authorList>
            <person name="Zou Y."/>
            <person name="Xue W."/>
            <person name="Luo G."/>
        </authorList>
    </citation>
    <scope>NUCLEOTIDE SEQUENCE [LARGE SCALE GENOMIC DNA]</scope>
    <source>
        <strain evidence="5 9">AF19-10AC</strain>
        <strain evidence="7 11">AF31-23</strain>
        <strain evidence="6 10">AF36-16BH</strain>
    </source>
</reference>
<sequence length="294" mass="34395">MYFCGNLLEKIMMEESRLLFEISEDIVARENVSADDLQEYLENPYHVKGTIFVVCIKGSMEVTLNYGKYIVRENDYITLLDNSFLQIHNVSPDLCFSYAGFSPKIMHEVEFFKKAFDYLFIIFEEPVKRISENLELYMLRSISLWKIIREVPEIYNNKEVLRSMLGACIHTSIAMYYQDNLEERWAKSPKNVRMSRQFLKLVAIHYRTERGISFYAKELGTSKENLCRNIKSCTNMTALDVIDYLIIIDAKTQLKSTSATIKEIGISLGFDNLATFCRFFRRHTGVSPLKYRDK</sequence>
<protein>
    <submittedName>
        <fullName evidence="8">AraC family transcriptional regulator</fullName>
    </submittedName>
</protein>
<dbReference type="Proteomes" id="UP000286003">
    <property type="component" value="Unassembled WGS sequence"/>
</dbReference>
<name>A0A412P1F7_9BACE</name>
<organism evidence="8 12">
    <name type="scientific">Bacteroides intestinalis</name>
    <dbReference type="NCBI Taxonomy" id="329854"/>
    <lineage>
        <taxon>Bacteria</taxon>
        <taxon>Pseudomonadati</taxon>
        <taxon>Bacteroidota</taxon>
        <taxon>Bacteroidia</taxon>
        <taxon>Bacteroidales</taxon>
        <taxon>Bacteroidaceae</taxon>
        <taxon>Bacteroides</taxon>
    </lineage>
</organism>
<dbReference type="Proteomes" id="UP000284772">
    <property type="component" value="Unassembled WGS sequence"/>
</dbReference>
<evidence type="ECO:0000256" key="3">
    <source>
        <dbReference type="ARBA" id="ARBA00023163"/>
    </source>
</evidence>
<dbReference type="InterPro" id="IPR009057">
    <property type="entry name" value="Homeodomain-like_sf"/>
</dbReference>
<dbReference type="EMBL" id="QRWT01000028">
    <property type="protein sequence ID" value="RGT47554.1"/>
    <property type="molecule type" value="Genomic_DNA"/>
</dbReference>
<evidence type="ECO:0000313" key="10">
    <source>
        <dbReference type="Proteomes" id="UP000285013"/>
    </source>
</evidence>
<evidence type="ECO:0000313" key="8">
    <source>
        <dbReference type="EMBL" id="RYT81358.1"/>
    </source>
</evidence>
<evidence type="ECO:0000256" key="1">
    <source>
        <dbReference type="ARBA" id="ARBA00023015"/>
    </source>
</evidence>
<feature type="domain" description="HTH araC/xylS-type" evidence="4">
    <location>
        <begin position="196"/>
        <end position="294"/>
    </location>
</feature>
<dbReference type="EMBL" id="RCXO01000006">
    <property type="protein sequence ID" value="RYT81358.1"/>
    <property type="molecule type" value="Genomic_DNA"/>
</dbReference>
<keyword evidence="12" id="KW-1185">Reference proteome</keyword>
<evidence type="ECO:0000313" key="11">
    <source>
        <dbReference type="Proteomes" id="UP000286003"/>
    </source>
</evidence>
<keyword evidence="1" id="KW-0805">Transcription regulation</keyword>
<evidence type="ECO:0000259" key="4">
    <source>
        <dbReference type="PROSITE" id="PS01124"/>
    </source>
</evidence>
<gene>
    <name evidence="5" type="ORF">DWX27_18760</name>
    <name evidence="7" type="ORF">DWZ32_18905</name>
    <name evidence="6" type="ORF">DWZ95_21395</name>
    <name evidence="8" type="ORF">EAJ06_06625</name>
</gene>
<dbReference type="Proteomes" id="UP000285013">
    <property type="component" value="Unassembled WGS sequence"/>
</dbReference>
<dbReference type="EMBL" id="QRPE01000037">
    <property type="protein sequence ID" value="RHL86698.1"/>
    <property type="molecule type" value="Genomic_DNA"/>
</dbReference>
<evidence type="ECO:0000256" key="2">
    <source>
        <dbReference type="ARBA" id="ARBA00023125"/>
    </source>
</evidence>